<evidence type="ECO:0000313" key="10">
    <source>
        <dbReference type="EMBL" id="SPX60313.1"/>
    </source>
</evidence>
<dbReference type="SUPFAM" id="SSF82866">
    <property type="entry name" value="Multidrug efflux transporter AcrB transmembrane domain"/>
    <property type="match status" value="2"/>
</dbReference>
<evidence type="ECO:0000256" key="3">
    <source>
        <dbReference type="ARBA" id="ARBA00022475"/>
    </source>
</evidence>
<organism evidence="9 11">
    <name type="scientific">Legionella feeleii</name>
    <dbReference type="NCBI Taxonomy" id="453"/>
    <lineage>
        <taxon>Bacteria</taxon>
        <taxon>Pseudomonadati</taxon>
        <taxon>Pseudomonadota</taxon>
        <taxon>Gammaproteobacteria</taxon>
        <taxon>Legionellales</taxon>
        <taxon>Legionellaceae</taxon>
        <taxon>Legionella</taxon>
    </lineage>
</organism>
<feature type="transmembrane region" description="Helical" evidence="8">
    <location>
        <begin position="12"/>
        <end position="29"/>
    </location>
</feature>
<dbReference type="EMBL" id="LNYB01000082">
    <property type="protein sequence ID" value="KTC95927.1"/>
    <property type="molecule type" value="Genomic_DNA"/>
</dbReference>
<evidence type="ECO:0000256" key="1">
    <source>
        <dbReference type="ARBA" id="ARBA00004429"/>
    </source>
</evidence>
<accession>A0A0W0TJW9</accession>
<evidence type="ECO:0000256" key="4">
    <source>
        <dbReference type="ARBA" id="ARBA00022519"/>
    </source>
</evidence>
<keyword evidence="3" id="KW-1003">Cell membrane</keyword>
<dbReference type="STRING" id="453.Lfee_2289"/>
<feature type="transmembrane region" description="Helical" evidence="8">
    <location>
        <begin position="333"/>
        <end position="352"/>
    </location>
</feature>
<reference evidence="10 12" key="2">
    <citation type="submission" date="2018-06" db="EMBL/GenBank/DDBJ databases">
        <authorList>
            <consortium name="Pathogen Informatics"/>
            <person name="Doyle S."/>
        </authorList>
    </citation>
    <scope>NUCLEOTIDE SEQUENCE [LARGE SCALE GENOMIC DNA]</scope>
    <source>
        <strain evidence="10 12">NCTC12022</strain>
    </source>
</reference>
<feature type="transmembrane region" description="Helical" evidence="8">
    <location>
        <begin position="386"/>
        <end position="409"/>
    </location>
</feature>
<keyword evidence="11" id="KW-1185">Reference proteome</keyword>
<sequence>MNFSKRCIQRPVFTIVFTLLMVIAGLIHFNKLPVRHLPNIDKPIVHISTEYDGASPELVEKEITIPIENALSGISGVDSLRSTSMLGKSRVNIDFQLGVDINEVVSDIRNKMSAIQAKLPKDSHAPVVSKNDADANPVAVIGFHDKTKDSLEITDYVSRHIKPRLQEIKGVGEVTYHGGRDYAVKIALDPVKMAARRVTVAEVKNALTQQNLDIPSGQIKSTNRYYTVVTHARLQDAKHFADLVIANRNNQLIRLAEVATVSVGSENEDNLLRINGKSAVGLAILAQSTANPVDVAAAVKKTLVSLQQTLPPGFSIQLVFDSTNFIKRSIHEVYKTFIEAILFVGLVVFLFLGNLRAAMIPIITIPICLVTAFWPMYWLGFELNTITLLAMVLAIGLVVDDAIVVLENCHRHMQAGLSAMQAAIKGSTEIVFVVLAMTITLAAVYAPMGFVAGFTGKLFLQFGTTLALTVIISGIVALSLSPMMCSRLLRHQEGRYSLWLDKQFEKLSTRYHQSLFAVLKQPSRLGILVFCSCLIGLFCYLRLGAELAPTEDQSYIIAPISSPTNASTSYTDQYSRELEAVYETIPEKVVYLTSVKPSSAFTLLKLAPWNERHRSQREISNELSEKMQKITGINVFPASPNPLGHRGGGGVNSQFSMALLGNTSYLRLNQIANDITKSLSEDSRFRHVKNNLALDSEQIDVEIDRQLAADLNVNLADVAELLSTMLGGSNPVNFNYDGQAYKVILQLQQTERRDISVLNKLYVQSGRGRMIPLSTLIQIKNTIGPDSLPHLNRLRTANITAELAPGAHLNEVITKVKRLLKEKLPEDIQYHFTGTVKDYLESSGSSLYAFLLALLFIYLVLAAQFESFIDPLIVLFSVPLCLVGAVIALYLFGGSLSIYSNIGMVTLIGLITKHGIMITEFANQQLKLGHDRLNAVMQSARIRLRPILMTTLAMVLGALPLALASGAGSESREQLGLVILGGMVVGTFFSLYVVPLAYLLISKSRVKIQNHTQETSHSQTKLLLPE</sequence>
<keyword evidence="5 8" id="KW-0812">Transmembrane</keyword>
<keyword evidence="6 8" id="KW-1133">Transmembrane helix</keyword>
<dbReference type="RefSeq" id="WP_058446941.1">
    <property type="nucleotide sequence ID" value="NZ_CAAAHT010000016.1"/>
</dbReference>
<dbReference type="InterPro" id="IPR027463">
    <property type="entry name" value="AcrB_DN_DC_subdom"/>
</dbReference>
<dbReference type="PANTHER" id="PTHR32063:SF23">
    <property type="entry name" value="HAE1 FAMILY EFFLLUX PUMP PERMEASE COMPONENT"/>
    <property type="match status" value="1"/>
</dbReference>
<dbReference type="Proteomes" id="UP000251942">
    <property type="component" value="Unassembled WGS sequence"/>
</dbReference>
<evidence type="ECO:0000313" key="9">
    <source>
        <dbReference type="EMBL" id="KTC95927.1"/>
    </source>
</evidence>
<dbReference type="Proteomes" id="UP000054698">
    <property type="component" value="Unassembled WGS sequence"/>
</dbReference>
<evidence type="ECO:0000313" key="12">
    <source>
        <dbReference type="Proteomes" id="UP000251942"/>
    </source>
</evidence>
<feature type="transmembrane region" description="Helical" evidence="8">
    <location>
        <begin position="975"/>
        <end position="1001"/>
    </location>
</feature>
<evidence type="ECO:0000256" key="6">
    <source>
        <dbReference type="ARBA" id="ARBA00022989"/>
    </source>
</evidence>
<reference evidence="9 11" key="1">
    <citation type="submission" date="2015-11" db="EMBL/GenBank/DDBJ databases">
        <title>Genomic analysis of 38 Legionella species identifies large and diverse effector repertoires.</title>
        <authorList>
            <person name="Burstein D."/>
            <person name="Amaro F."/>
            <person name="Zusman T."/>
            <person name="Lifshitz Z."/>
            <person name="Cohen O."/>
            <person name="Gilbert J.A."/>
            <person name="Pupko T."/>
            <person name="Shuman H.A."/>
            <person name="Segal G."/>
        </authorList>
    </citation>
    <scope>NUCLEOTIDE SEQUENCE [LARGE SCALE GENOMIC DNA]</scope>
    <source>
        <strain evidence="9 11">WO-44C</strain>
    </source>
</reference>
<evidence type="ECO:0000256" key="2">
    <source>
        <dbReference type="ARBA" id="ARBA00022448"/>
    </source>
</evidence>
<feature type="transmembrane region" description="Helical" evidence="8">
    <location>
        <begin position="458"/>
        <end position="480"/>
    </location>
</feature>
<keyword evidence="7 8" id="KW-0472">Membrane</keyword>
<evidence type="ECO:0000256" key="7">
    <source>
        <dbReference type="ARBA" id="ARBA00023136"/>
    </source>
</evidence>
<evidence type="ECO:0000256" key="8">
    <source>
        <dbReference type="SAM" id="Phobius"/>
    </source>
</evidence>
<dbReference type="GO" id="GO:0005886">
    <property type="term" value="C:plasma membrane"/>
    <property type="evidence" value="ECO:0007669"/>
    <property type="project" value="UniProtKB-SubCell"/>
</dbReference>
<dbReference type="GO" id="GO:0042910">
    <property type="term" value="F:xenobiotic transmembrane transporter activity"/>
    <property type="evidence" value="ECO:0007669"/>
    <property type="project" value="TreeGrafter"/>
</dbReference>
<proteinExistence type="predicted"/>
<dbReference type="PANTHER" id="PTHR32063">
    <property type="match status" value="1"/>
</dbReference>
<dbReference type="Gene3D" id="3.30.70.1440">
    <property type="entry name" value="Multidrug efflux transporter AcrB pore domain"/>
    <property type="match status" value="1"/>
</dbReference>
<dbReference type="AlphaFoldDB" id="A0A0W0TJW9"/>
<feature type="transmembrane region" description="Helical" evidence="8">
    <location>
        <begin position="847"/>
        <end position="865"/>
    </location>
</feature>
<feature type="transmembrane region" description="Helical" evidence="8">
    <location>
        <begin position="359"/>
        <end position="380"/>
    </location>
</feature>
<dbReference type="EMBL" id="UASS01000008">
    <property type="protein sequence ID" value="SPX60313.1"/>
    <property type="molecule type" value="Genomic_DNA"/>
</dbReference>
<feature type="transmembrane region" description="Helical" evidence="8">
    <location>
        <begin position="944"/>
        <end position="963"/>
    </location>
</feature>
<feature type="transmembrane region" description="Helical" evidence="8">
    <location>
        <begin position="872"/>
        <end position="892"/>
    </location>
</feature>
<feature type="transmembrane region" description="Helical" evidence="8">
    <location>
        <begin position="430"/>
        <end position="452"/>
    </location>
</feature>
<dbReference type="Gene3D" id="3.30.70.1320">
    <property type="entry name" value="Multidrug efflux transporter AcrB pore domain like"/>
    <property type="match status" value="1"/>
</dbReference>
<dbReference type="Gene3D" id="1.20.1640.10">
    <property type="entry name" value="Multidrug efflux transporter AcrB transmembrane domain"/>
    <property type="match status" value="2"/>
</dbReference>
<dbReference type="PRINTS" id="PR00702">
    <property type="entry name" value="ACRIFLAVINRP"/>
</dbReference>
<dbReference type="InterPro" id="IPR001036">
    <property type="entry name" value="Acrflvin-R"/>
</dbReference>
<dbReference type="PATRIC" id="fig|453.4.peg.2506"/>
<keyword evidence="4" id="KW-0997">Cell inner membrane</keyword>
<protein>
    <submittedName>
        <fullName evidence="9">Multidrug efflux transporter</fullName>
    </submittedName>
</protein>
<evidence type="ECO:0000313" key="11">
    <source>
        <dbReference type="Proteomes" id="UP000054698"/>
    </source>
</evidence>
<gene>
    <name evidence="10" type="primary">bepE_1</name>
    <name evidence="9" type="ORF">Lfee_2289</name>
    <name evidence="10" type="ORF">NCTC12022_01030</name>
</gene>
<dbReference type="Gene3D" id="3.30.70.1430">
    <property type="entry name" value="Multidrug efflux transporter AcrB pore domain"/>
    <property type="match status" value="2"/>
</dbReference>
<keyword evidence="2" id="KW-0813">Transport</keyword>
<dbReference type="SUPFAM" id="SSF82714">
    <property type="entry name" value="Multidrug efflux transporter AcrB TolC docking domain, DN and DC subdomains"/>
    <property type="match status" value="2"/>
</dbReference>
<comment type="subcellular location">
    <subcellularLocation>
        <location evidence="1">Cell inner membrane</location>
        <topology evidence="1">Multi-pass membrane protein</topology>
    </subcellularLocation>
</comment>
<dbReference type="Pfam" id="PF00873">
    <property type="entry name" value="ACR_tran"/>
    <property type="match status" value="1"/>
</dbReference>
<dbReference type="FunFam" id="1.20.1640.10:FF:000001">
    <property type="entry name" value="Efflux pump membrane transporter"/>
    <property type="match status" value="1"/>
</dbReference>
<evidence type="ECO:0000256" key="5">
    <source>
        <dbReference type="ARBA" id="ARBA00022692"/>
    </source>
</evidence>
<dbReference type="OrthoDB" id="9758297at2"/>
<name>A0A0W0TJW9_9GAMM</name>
<dbReference type="Gene3D" id="3.30.2090.10">
    <property type="entry name" value="Multidrug efflux transporter AcrB TolC docking domain, DN and DC subdomains"/>
    <property type="match status" value="2"/>
</dbReference>
<dbReference type="SUPFAM" id="SSF82693">
    <property type="entry name" value="Multidrug efflux transporter AcrB pore domain, PN1, PN2, PC1 and PC2 subdomains"/>
    <property type="match status" value="3"/>
</dbReference>